<reference evidence="9" key="1">
    <citation type="submission" date="2019-08" db="EMBL/GenBank/DDBJ databases">
        <authorList>
            <person name="Sui J."/>
            <person name="Wu J."/>
            <person name="He J."/>
            <person name="Yi M."/>
        </authorList>
    </citation>
    <scope>NUCLEOTIDE SEQUENCE</scope>
</reference>
<dbReference type="GO" id="GO:0046983">
    <property type="term" value="F:protein dimerization activity"/>
    <property type="evidence" value="ECO:0007669"/>
    <property type="project" value="InterPro"/>
</dbReference>
<feature type="domain" description="ACT" evidence="8">
    <location>
        <begin position="425"/>
        <end position="502"/>
    </location>
</feature>
<dbReference type="Pfam" id="PF22754">
    <property type="entry name" value="bHLH-TF_ACT-like_plant"/>
    <property type="match status" value="1"/>
</dbReference>
<dbReference type="GO" id="GO:0003700">
    <property type="term" value="F:DNA-binding transcription factor activity"/>
    <property type="evidence" value="ECO:0007669"/>
    <property type="project" value="TreeGrafter"/>
</dbReference>
<dbReference type="SUPFAM" id="SSF55021">
    <property type="entry name" value="ACT-like"/>
    <property type="match status" value="1"/>
</dbReference>
<dbReference type="InterPro" id="IPR054502">
    <property type="entry name" value="bHLH-TF_ACT-like_plant"/>
</dbReference>
<dbReference type="Pfam" id="PF00010">
    <property type="entry name" value="HLH"/>
    <property type="match status" value="1"/>
</dbReference>
<dbReference type="CDD" id="cd04873">
    <property type="entry name" value="ACT_UUR-ACR-like"/>
    <property type="match status" value="1"/>
</dbReference>
<dbReference type="AlphaFoldDB" id="A0A6H1XQI0"/>
<comment type="subcellular location">
    <subcellularLocation>
        <location evidence="1">Nucleus</location>
    </subcellularLocation>
</comment>
<dbReference type="GO" id="GO:0005634">
    <property type="term" value="C:nucleus"/>
    <property type="evidence" value="ECO:0007669"/>
    <property type="project" value="UniProtKB-SubCell"/>
</dbReference>
<keyword evidence="3" id="KW-0805">Transcription regulation</keyword>
<protein>
    <submittedName>
        <fullName evidence="9">ABORTED MICROSPORE</fullName>
    </submittedName>
</protein>
<feature type="region of interest" description="Disordered" evidence="6">
    <location>
        <begin position="337"/>
        <end position="372"/>
    </location>
</feature>
<dbReference type="InterPro" id="IPR011598">
    <property type="entry name" value="bHLH_dom"/>
</dbReference>
<feature type="domain" description="BHLH" evidence="7">
    <location>
        <begin position="275"/>
        <end position="324"/>
    </location>
</feature>
<evidence type="ECO:0000259" key="7">
    <source>
        <dbReference type="PROSITE" id="PS50888"/>
    </source>
</evidence>
<evidence type="ECO:0000256" key="3">
    <source>
        <dbReference type="ARBA" id="ARBA00023015"/>
    </source>
</evidence>
<feature type="compositionally biased region" description="Basic residues" evidence="6">
    <location>
        <begin position="271"/>
        <end position="288"/>
    </location>
</feature>
<dbReference type="CDD" id="cd11443">
    <property type="entry name" value="bHLH_AtAMS_like"/>
    <property type="match status" value="1"/>
</dbReference>
<dbReference type="Pfam" id="PF14215">
    <property type="entry name" value="bHLH-MYC_N"/>
    <property type="match status" value="1"/>
</dbReference>
<dbReference type="InterPro" id="IPR002912">
    <property type="entry name" value="ACT_dom"/>
</dbReference>
<dbReference type="PANTHER" id="PTHR31945">
    <property type="entry name" value="TRANSCRIPTION FACTOR SCREAM2-RELATED"/>
    <property type="match status" value="1"/>
</dbReference>
<dbReference type="InterPro" id="IPR045865">
    <property type="entry name" value="ACT-like_dom_sf"/>
</dbReference>
<evidence type="ECO:0000256" key="4">
    <source>
        <dbReference type="ARBA" id="ARBA00023163"/>
    </source>
</evidence>
<feature type="compositionally biased region" description="Basic and acidic residues" evidence="6">
    <location>
        <begin position="230"/>
        <end position="249"/>
    </location>
</feature>
<dbReference type="GO" id="GO:0043565">
    <property type="term" value="F:sequence-specific DNA binding"/>
    <property type="evidence" value="ECO:0007669"/>
    <property type="project" value="TreeGrafter"/>
</dbReference>
<dbReference type="Gene3D" id="4.10.280.10">
    <property type="entry name" value="Helix-loop-helix DNA-binding domain"/>
    <property type="match status" value="1"/>
</dbReference>
<comment type="similarity">
    <text evidence="2">Belongs to the bHLH protein family.</text>
</comment>
<proteinExistence type="evidence at transcript level"/>
<evidence type="ECO:0000256" key="1">
    <source>
        <dbReference type="ARBA" id="ARBA00004123"/>
    </source>
</evidence>
<dbReference type="EMBL" id="MN389576">
    <property type="protein sequence ID" value="QJA18211.1"/>
    <property type="molecule type" value="mRNA"/>
</dbReference>
<dbReference type="PANTHER" id="PTHR31945:SF11">
    <property type="entry name" value="TRANSCRIPTION FACTOR ABORTED MICROSPORES"/>
    <property type="match status" value="1"/>
</dbReference>
<dbReference type="PROSITE" id="PS50888">
    <property type="entry name" value="BHLH"/>
    <property type="match status" value="1"/>
</dbReference>
<evidence type="ECO:0000256" key="5">
    <source>
        <dbReference type="ARBA" id="ARBA00023242"/>
    </source>
</evidence>
<feature type="region of interest" description="Disordered" evidence="6">
    <location>
        <begin position="223"/>
        <end position="288"/>
    </location>
</feature>
<dbReference type="InterPro" id="IPR036638">
    <property type="entry name" value="HLH_DNA-bd_sf"/>
</dbReference>
<name>A0A6H1XQI0_9LILI</name>
<keyword evidence="5" id="KW-0539">Nucleus</keyword>
<accession>A0A6H1XQI0</accession>
<keyword evidence="4" id="KW-0804">Transcription</keyword>
<dbReference type="InterPro" id="IPR025610">
    <property type="entry name" value="MYC/MYB_N"/>
</dbReference>
<evidence type="ECO:0000256" key="6">
    <source>
        <dbReference type="SAM" id="MobiDB-lite"/>
    </source>
</evidence>
<gene>
    <name evidence="9" type="primary">AMS</name>
</gene>
<evidence type="ECO:0000256" key="2">
    <source>
        <dbReference type="ARBA" id="ARBA00005510"/>
    </source>
</evidence>
<organism evidence="9">
    <name type="scientific">Lilium hybrid cultivar</name>
    <dbReference type="NCBI Taxonomy" id="156531"/>
    <lineage>
        <taxon>Eukaryota</taxon>
        <taxon>Viridiplantae</taxon>
        <taxon>Streptophyta</taxon>
        <taxon>Embryophyta</taxon>
        <taxon>Tracheophyta</taxon>
        <taxon>Spermatophyta</taxon>
        <taxon>Magnoliopsida</taxon>
        <taxon>Liliopsida</taxon>
        <taxon>Liliales</taxon>
        <taxon>Liliaceae</taxon>
        <taxon>Lilium</taxon>
    </lineage>
</organism>
<dbReference type="SMART" id="SM00353">
    <property type="entry name" value="HLH"/>
    <property type="match status" value="1"/>
</dbReference>
<evidence type="ECO:0000259" key="8">
    <source>
        <dbReference type="PROSITE" id="PS51671"/>
    </source>
</evidence>
<evidence type="ECO:0000313" key="9">
    <source>
        <dbReference type="EMBL" id="QJA18211.1"/>
    </source>
</evidence>
<dbReference type="SUPFAM" id="SSF47459">
    <property type="entry name" value="HLH, helix-loop-helix DNA-binding domain"/>
    <property type="match status" value="1"/>
</dbReference>
<sequence length="541" mass="60790">MMMLPHSSMVEALRPLVGANGWDYCIFWSFSPDQRFLEWMGCCCAGAETSNPSAGNQRGTCKDVMFQHPSTRVCETLSEIPSSIPLDSSIGIHARVLISNKHSWQCNLQEDSTRVLIPVQGGLVELFISKQVVEDQHTIDFVMSHFSSPISYDDQHVGYLHSLIPTDQPASDAHHNFPWELSSDQSRLYLFGARDAEAYFRSPMAPEFDTISDKMAAIREKQTMNDSALTDDREAVELEKTSGKRELGRAADSGSEGSDQVDEDEEQRPGRGGKRHHSKNLMAERKRRKKLNDRLYSLRALVPKITKMDRASILGDAIEYVMDLQKQVKDLQDELEDLSPEDDPTKLIGSTSSNQGQEAPNPNGMNLGIALDDSPNSSRAVAACIDPKMLTGPTMIKSSAGSFEDKGQLMEPQVEVRQLDDNEFYLKVFCEQKPGGFARLMEAMGSLGLEVTNANVTTFRKLVQNVFRVEKRDNYLVQAEQVRDSLLELTRDPSGWPEVERKVTANVGGENDHHHHLGNHDNNHQNSHQYHLHFLHQHHQP</sequence>
<feature type="compositionally biased region" description="Polar residues" evidence="6">
    <location>
        <begin position="348"/>
        <end position="364"/>
    </location>
</feature>
<dbReference type="PROSITE" id="PS51671">
    <property type="entry name" value="ACT"/>
    <property type="match status" value="1"/>
</dbReference>
<dbReference type="InterPro" id="IPR051358">
    <property type="entry name" value="TF_AMS/ICE1/BHLH6-like"/>
</dbReference>